<dbReference type="Proteomes" id="UP000751190">
    <property type="component" value="Unassembled WGS sequence"/>
</dbReference>
<evidence type="ECO:0000313" key="2">
    <source>
        <dbReference type="Proteomes" id="UP000751190"/>
    </source>
</evidence>
<proteinExistence type="predicted"/>
<gene>
    <name evidence="1" type="ORF">KFE25_009238</name>
</gene>
<keyword evidence="2" id="KW-1185">Reference proteome</keyword>
<organism evidence="1 2">
    <name type="scientific">Diacronema lutheri</name>
    <name type="common">Unicellular marine alga</name>
    <name type="synonym">Monochrysis lutheri</name>
    <dbReference type="NCBI Taxonomy" id="2081491"/>
    <lineage>
        <taxon>Eukaryota</taxon>
        <taxon>Haptista</taxon>
        <taxon>Haptophyta</taxon>
        <taxon>Pavlovophyceae</taxon>
        <taxon>Pavlovales</taxon>
        <taxon>Pavlovaceae</taxon>
        <taxon>Diacronema</taxon>
    </lineage>
</organism>
<comment type="caution">
    <text evidence="1">The sequence shown here is derived from an EMBL/GenBank/DDBJ whole genome shotgun (WGS) entry which is preliminary data.</text>
</comment>
<name>A0A8J5XXZ4_DIALT</name>
<protein>
    <submittedName>
        <fullName evidence="1">Uncharacterized protein</fullName>
    </submittedName>
</protein>
<accession>A0A8J5XXZ4</accession>
<sequence length="69" mass="7844">MGAMSTLRNMWYDDEDGWTYYEQSSKAKIDVDVFLSNATPNVPGTAHGRGKVRETRLQANYGQTKFIKP</sequence>
<dbReference type="AlphaFoldDB" id="A0A8J5XXZ4"/>
<evidence type="ECO:0000313" key="1">
    <source>
        <dbReference type="EMBL" id="KAG8470817.1"/>
    </source>
</evidence>
<reference evidence="1" key="1">
    <citation type="submission" date="2021-05" db="EMBL/GenBank/DDBJ databases">
        <title>The genome of the haptophyte Pavlova lutheri (Diacronema luteri, Pavlovales) - a model for lipid biosynthesis in eukaryotic algae.</title>
        <authorList>
            <person name="Hulatt C.J."/>
            <person name="Posewitz M.C."/>
        </authorList>
    </citation>
    <scope>NUCLEOTIDE SEQUENCE</scope>
    <source>
        <strain evidence="1">NIVA-4/92</strain>
    </source>
</reference>
<dbReference type="EMBL" id="JAGTXO010000001">
    <property type="protein sequence ID" value="KAG8470817.1"/>
    <property type="molecule type" value="Genomic_DNA"/>
</dbReference>